<keyword evidence="2" id="KW-1185">Reference proteome</keyword>
<evidence type="ECO:0000313" key="1">
    <source>
        <dbReference type="EMBL" id="KAK9413496.1"/>
    </source>
</evidence>
<sequence>MSGGGGGGGFYKYRCKYFYSHNCPNWVYVNNSPCASCCAEGRDGEAANSAATRNFSRDIAVPRVADGKLYYTLMEMVNVDEASSNWTLVYKAAQKPVTTVATTSATPKAPILSSTST</sequence>
<accession>A0ABR2UG88</accession>
<name>A0ABR2UG88_9PEZI</name>
<protein>
    <submittedName>
        <fullName evidence="1">Uncharacterized protein</fullName>
    </submittedName>
</protein>
<evidence type="ECO:0000313" key="2">
    <source>
        <dbReference type="Proteomes" id="UP001408356"/>
    </source>
</evidence>
<organism evidence="1 2">
    <name type="scientific">Seiridium unicorne</name>
    <dbReference type="NCBI Taxonomy" id="138068"/>
    <lineage>
        <taxon>Eukaryota</taxon>
        <taxon>Fungi</taxon>
        <taxon>Dikarya</taxon>
        <taxon>Ascomycota</taxon>
        <taxon>Pezizomycotina</taxon>
        <taxon>Sordariomycetes</taxon>
        <taxon>Xylariomycetidae</taxon>
        <taxon>Amphisphaeriales</taxon>
        <taxon>Sporocadaceae</taxon>
        <taxon>Seiridium</taxon>
    </lineage>
</organism>
<dbReference type="EMBL" id="JARVKF010000439">
    <property type="protein sequence ID" value="KAK9413496.1"/>
    <property type="molecule type" value="Genomic_DNA"/>
</dbReference>
<reference evidence="1 2" key="1">
    <citation type="journal article" date="2024" name="J. Plant Pathol.">
        <title>Sequence and assembly of the genome of Seiridium unicorne, isolate CBS 538.82, causal agent of cypress canker disease.</title>
        <authorList>
            <person name="Scali E."/>
            <person name="Rocca G.D."/>
            <person name="Danti R."/>
            <person name="Garbelotto M."/>
            <person name="Barberini S."/>
            <person name="Baroncelli R."/>
            <person name="Emiliani G."/>
        </authorList>
    </citation>
    <scope>NUCLEOTIDE SEQUENCE [LARGE SCALE GENOMIC DNA]</scope>
    <source>
        <strain evidence="1 2">BM-138-508</strain>
    </source>
</reference>
<gene>
    <name evidence="1" type="ORF">SUNI508_11919</name>
</gene>
<dbReference type="Proteomes" id="UP001408356">
    <property type="component" value="Unassembled WGS sequence"/>
</dbReference>
<proteinExistence type="predicted"/>
<comment type="caution">
    <text evidence="1">The sequence shown here is derived from an EMBL/GenBank/DDBJ whole genome shotgun (WGS) entry which is preliminary data.</text>
</comment>